<dbReference type="Proteomes" id="UP000268093">
    <property type="component" value="Unassembled WGS sequence"/>
</dbReference>
<gene>
    <name evidence="1" type="ORF">BC936DRAFT_137749</name>
</gene>
<evidence type="ECO:0000313" key="2">
    <source>
        <dbReference type="Proteomes" id="UP000268093"/>
    </source>
</evidence>
<proteinExistence type="predicted"/>
<protein>
    <submittedName>
        <fullName evidence="1">Uncharacterized protein</fullName>
    </submittedName>
</protein>
<accession>A0A433DMY6</accession>
<reference evidence="1 2" key="1">
    <citation type="journal article" date="2018" name="New Phytol.">
        <title>Phylogenomics of Endogonaceae and evolution of mycorrhizas within Mucoromycota.</title>
        <authorList>
            <person name="Chang Y."/>
            <person name="Desiro A."/>
            <person name="Na H."/>
            <person name="Sandor L."/>
            <person name="Lipzen A."/>
            <person name="Clum A."/>
            <person name="Barry K."/>
            <person name="Grigoriev I.V."/>
            <person name="Martin F.M."/>
            <person name="Stajich J.E."/>
            <person name="Smith M.E."/>
            <person name="Bonito G."/>
            <person name="Spatafora J.W."/>
        </authorList>
    </citation>
    <scope>NUCLEOTIDE SEQUENCE [LARGE SCALE GENOMIC DNA]</scope>
    <source>
        <strain evidence="1 2">GMNB39</strain>
    </source>
</reference>
<organism evidence="1 2">
    <name type="scientific">Jimgerdemannia flammicorona</name>
    <dbReference type="NCBI Taxonomy" id="994334"/>
    <lineage>
        <taxon>Eukaryota</taxon>
        <taxon>Fungi</taxon>
        <taxon>Fungi incertae sedis</taxon>
        <taxon>Mucoromycota</taxon>
        <taxon>Mucoromycotina</taxon>
        <taxon>Endogonomycetes</taxon>
        <taxon>Endogonales</taxon>
        <taxon>Endogonaceae</taxon>
        <taxon>Jimgerdemannia</taxon>
    </lineage>
</organism>
<name>A0A433DMY6_9FUNG</name>
<comment type="caution">
    <text evidence="1">The sequence shown here is derived from an EMBL/GenBank/DDBJ whole genome shotgun (WGS) entry which is preliminary data.</text>
</comment>
<dbReference type="AlphaFoldDB" id="A0A433DMY6"/>
<keyword evidence="2" id="KW-1185">Reference proteome</keyword>
<dbReference type="EMBL" id="RBNI01000119">
    <property type="protein sequence ID" value="RUP52213.1"/>
    <property type="molecule type" value="Genomic_DNA"/>
</dbReference>
<sequence>MRWVESSAYKTTTRPLICSGCQLSRWVRLISATGEADVTRVAFTIVWGAAAKCRRLNGLASLLHGLHWTDIQHLAVLLGRPRVAYRWMFEGMTSELRGGPVCARRHSSYSVT</sequence>
<evidence type="ECO:0000313" key="1">
    <source>
        <dbReference type="EMBL" id="RUP52213.1"/>
    </source>
</evidence>